<gene>
    <name evidence="1" type="ORF">ENW96_02350</name>
</gene>
<comment type="caution">
    <text evidence="1">The sequence shown here is derived from an EMBL/GenBank/DDBJ whole genome shotgun (WGS) entry which is preliminary data.</text>
</comment>
<proteinExistence type="predicted"/>
<sequence>MKSETKSLFWKLFLTLGAWTLVLTVVQGICLYYLVARHTANKLKVQTDFISSQTEKLVAEMKNFPSSDELKALEKNIEKIETGIGLKIETMERDILKDLIPALKITSQKPYYISGRQIKCIYSIKNKGKYSANINNVKLYLSTAKIDSPEKIKEQLILNKDFYLRTNVNTEDLAPGEEIRHDLTIELTNPENIPGTIYYCVTFDAQTDPSIVKSVKNIDQEKITSKKFYYILGDIVTPG</sequence>
<dbReference type="EMBL" id="DTMF01000059">
    <property type="protein sequence ID" value="HGF33214.1"/>
    <property type="molecule type" value="Genomic_DNA"/>
</dbReference>
<accession>A0A7C3V3R6</accession>
<dbReference type="AlphaFoldDB" id="A0A7C3V3R6"/>
<organism evidence="1">
    <name type="scientific">Desulfobacca acetoxidans</name>
    <dbReference type="NCBI Taxonomy" id="60893"/>
    <lineage>
        <taxon>Bacteria</taxon>
        <taxon>Pseudomonadati</taxon>
        <taxon>Thermodesulfobacteriota</taxon>
        <taxon>Desulfobaccia</taxon>
        <taxon>Desulfobaccales</taxon>
        <taxon>Desulfobaccaceae</taxon>
        <taxon>Desulfobacca</taxon>
    </lineage>
</organism>
<reference evidence="1" key="1">
    <citation type="journal article" date="2020" name="mSystems">
        <title>Genome- and Community-Level Interaction Insights into Carbon Utilization and Element Cycling Functions of Hydrothermarchaeota in Hydrothermal Sediment.</title>
        <authorList>
            <person name="Zhou Z."/>
            <person name="Liu Y."/>
            <person name="Xu W."/>
            <person name="Pan J."/>
            <person name="Luo Z.H."/>
            <person name="Li M."/>
        </authorList>
    </citation>
    <scope>NUCLEOTIDE SEQUENCE [LARGE SCALE GENOMIC DNA]</scope>
    <source>
        <strain evidence="1">SpSt-897</strain>
    </source>
</reference>
<protein>
    <submittedName>
        <fullName evidence="1">Uncharacterized protein</fullName>
    </submittedName>
</protein>
<name>A0A7C3V3R6_9BACT</name>
<evidence type="ECO:0000313" key="1">
    <source>
        <dbReference type="EMBL" id="HGF33214.1"/>
    </source>
</evidence>